<name>A0A6A6V8W3_9PLEO</name>
<dbReference type="PANTHER" id="PTHR10622">
    <property type="entry name" value="HET DOMAIN-CONTAINING PROTEIN"/>
    <property type="match status" value="1"/>
</dbReference>
<sequence length="171" mass="19771">MWLLHIQTMRLREFQGDQKPAYAILSHTWGNDELLFHEVDEAANPTGLVSFTNAAQKKRAIKRSSAELSEALYSMYKWYQAAKLCIIPLEDMFNFENSRWLTRGWTLQELIACEKRVWLDAGWHLIPSHPFEAAHTTLLETPVINGGNSYCVAERMSWASRRTTTRPEDQA</sequence>
<evidence type="ECO:0000313" key="1">
    <source>
        <dbReference type="EMBL" id="KAF2746523.1"/>
    </source>
</evidence>
<dbReference type="Proteomes" id="UP000799440">
    <property type="component" value="Unassembled WGS sequence"/>
</dbReference>
<keyword evidence="2" id="KW-1185">Reference proteome</keyword>
<organism evidence="1 2">
    <name type="scientific">Sporormia fimetaria CBS 119925</name>
    <dbReference type="NCBI Taxonomy" id="1340428"/>
    <lineage>
        <taxon>Eukaryota</taxon>
        <taxon>Fungi</taxon>
        <taxon>Dikarya</taxon>
        <taxon>Ascomycota</taxon>
        <taxon>Pezizomycotina</taxon>
        <taxon>Dothideomycetes</taxon>
        <taxon>Pleosporomycetidae</taxon>
        <taxon>Pleosporales</taxon>
        <taxon>Sporormiaceae</taxon>
        <taxon>Sporormia</taxon>
    </lineage>
</organism>
<dbReference type="PANTHER" id="PTHR10622:SF12">
    <property type="entry name" value="HET DOMAIN-CONTAINING PROTEIN"/>
    <property type="match status" value="1"/>
</dbReference>
<evidence type="ECO:0000313" key="2">
    <source>
        <dbReference type="Proteomes" id="UP000799440"/>
    </source>
</evidence>
<proteinExistence type="predicted"/>
<evidence type="ECO:0008006" key="3">
    <source>
        <dbReference type="Google" id="ProtNLM"/>
    </source>
</evidence>
<accession>A0A6A6V8W3</accession>
<gene>
    <name evidence="1" type="ORF">M011DRAFT_494991</name>
</gene>
<dbReference type="OrthoDB" id="20872at2759"/>
<protein>
    <recommendedName>
        <fullName evidence="3">Heterokaryon incompatibility domain-containing protein</fullName>
    </recommendedName>
</protein>
<dbReference type="AlphaFoldDB" id="A0A6A6V8W3"/>
<reference evidence="1" key="1">
    <citation type="journal article" date="2020" name="Stud. Mycol.">
        <title>101 Dothideomycetes genomes: a test case for predicting lifestyles and emergence of pathogens.</title>
        <authorList>
            <person name="Haridas S."/>
            <person name="Albert R."/>
            <person name="Binder M."/>
            <person name="Bloem J."/>
            <person name="Labutti K."/>
            <person name="Salamov A."/>
            <person name="Andreopoulos B."/>
            <person name="Baker S."/>
            <person name="Barry K."/>
            <person name="Bills G."/>
            <person name="Bluhm B."/>
            <person name="Cannon C."/>
            <person name="Castanera R."/>
            <person name="Culley D."/>
            <person name="Daum C."/>
            <person name="Ezra D."/>
            <person name="Gonzalez J."/>
            <person name="Henrissat B."/>
            <person name="Kuo A."/>
            <person name="Liang C."/>
            <person name="Lipzen A."/>
            <person name="Lutzoni F."/>
            <person name="Magnuson J."/>
            <person name="Mondo S."/>
            <person name="Nolan M."/>
            <person name="Ohm R."/>
            <person name="Pangilinan J."/>
            <person name="Park H.-J."/>
            <person name="Ramirez L."/>
            <person name="Alfaro M."/>
            <person name="Sun H."/>
            <person name="Tritt A."/>
            <person name="Yoshinaga Y."/>
            <person name="Zwiers L.-H."/>
            <person name="Turgeon B."/>
            <person name="Goodwin S."/>
            <person name="Spatafora J."/>
            <person name="Crous P."/>
            <person name="Grigoriev I."/>
        </authorList>
    </citation>
    <scope>NUCLEOTIDE SEQUENCE</scope>
    <source>
        <strain evidence="1">CBS 119925</strain>
    </source>
</reference>
<dbReference type="EMBL" id="MU006577">
    <property type="protein sequence ID" value="KAF2746523.1"/>
    <property type="molecule type" value="Genomic_DNA"/>
</dbReference>